<evidence type="ECO:0000313" key="2">
    <source>
        <dbReference type="Proteomes" id="UP000030125"/>
    </source>
</evidence>
<sequence>MKYPLDPIIGVFCPVTECILSGLRKHSVTDRKVFRPMTKRDGEKTMPSTLSLDSIDFSDAKDLYLRYNQYQMQL</sequence>
<keyword evidence="2" id="KW-1185">Reference proteome</keyword>
<organism evidence="1 2">
    <name type="scientific">Porphyromonas cangingivalis</name>
    <dbReference type="NCBI Taxonomy" id="36874"/>
    <lineage>
        <taxon>Bacteria</taxon>
        <taxon>Pseudomonadati</taxon>
        <taxon>Bacteroidota</taxon>
        <taxon>Bacteroidia</taxon>
        <taxon>Bacteroidales</taxon>
        <taxon>Porphyromonadaceae</taxon>
        <taxon>Porphyromonas</taxon>
    </lineage>
</organism>
<protein>
    <submittedName>
        <fullName evidence="1">Uncharacterized protein</fullName>
    </submittedName>
</protein>
<dbReference type="EMBL" id="JQJD01000047">
    <property type="protein sequence ID" value="KGN79760.1"/>
    <property type="molecule type" value="Genomic_DNA"/>
</dbReference>
<gene>
    <name evidence="1" type="ORF">HQ35_07090</name>
</gene>
<accession>A0A0A2EQK9</accession>
<comment type="caution">
    <text evidence="1">The sequence shown here is derived from an EMBL/GenBank/DDBJ whole genome shotgun (WGS) entry which is preliminary data.</text>
</comment>
<evidence type="ECO:0000313" key="1">
    <source>
        <dbReference type="EMBL" id="KGN79760.1"/>
    </source>
</evidence>
<dbReference type="AlphaFoldDB" id="A0A0A2EQK9"/>
<dbReference type="Proteomes" id="UP000030125">
    <property type="component" value="Unassembled WGS sequence"/>
</dbReference>
<reference evidence="1 2" key="1">
    <citation type="submission" date="2014-08" db="EMBL/GenBank/DDBJ databases">
        <title>Porphyromonas cangingivalis strain:COT-109_OH1386 Genome sequencing.</title>
        <authorList>
            <person name="Wallis C."/>
            <person name="Deusch O."/>
            <person name="O'Flynn C."/>
            <person name="Davis I."/>
            <person name="Jospin G."/>
            <person name="Darling A.E."/>
            <person name="Coil D.A."/>
            <person name="Alexiev A."/>
            <person name="Horsfall A."/>
            <person name="Kirkwood N."/>
            <person name="Harris S."/>
            <person name="Eisen J.A."/>
        </authorList>
    </citation>
    <scope>NUCLEOTIDE SEQUENCE [LARGE SCALE GENOMIC DNA]</scope>
    <source>
        <strain evidence="2">COT-109 OH1386</strain>
    </source>
</reference>
<proteinExistence type="predicted"/>
<name>A0A0A2EQK9_PORCN</name>